<keyword evidence="3" id="KW-1185">Reference proteome</keyword>
<evidence type="ECO:0000313" key="3">
    <source>
        <dbReference type="Proteomes" id="UP001391051"/>
    </source>
</evidence>
<dbReference type="Proteomes" id="UP001391051">
    <property type="component" value="Unassembled WGS sequence"/>
</dbReference>
<reference evidence="2 3" key="1">
    <citation type="submission" date="2023-01" db="EMBL/GenBank/DDBJ databases">
        <title>Analysis of 21 Apiospora genomes using comparative genomics revels a genus with tremendous synthesis potential of carbohydrate active enzymes and secondary metabolites.</title>
        <authorList>
            <person name="Sorensen T."/>
        </authorList>
    </citation>
    <scope>NUCLEOTIDE SEQUENCE [LARGE SCALE GENOMIC DNA]</scope>
    <source>
        <strain evidence="2 3">CBS 24483</strain>
    </source>
</reference>
<name>A0ABR1QIH5_9PEZI</name>
<feature type="compositionally biased region" description="Polar residues" evidence="1">
    <location>
        <begin position="17"/>
        <end position="35"/>
    </location>
</feature>
<evidence type="ECO:0000256" key="1">
    <source>
        <dbReference type="SAM" id="MobiDB-lite"/>
    </source>
</evidence>
<dbReference type="GeneID" id="92075042"/>
<accession>A0ABR1QIH5</accession>
<feature type="compositionally biased region" description="Polar residues" evidence="1">
    <location>
        <begin position="60"/>
        <end position="71"/>
    </location>
</feature>
<feature type="region of interest" description="Disordered" evidence="1">
    <location>
        <begin position="1"/>
        <end position="71"/>
    </location>
</feature>
<protein>
    <recommendedName>
        <fullName evidence="4">SMP domain-containing protein</fullName>
    </recommendedName>
</protein>
<organism evidence="2 3">
    <name type="scientific">Apiospora aurea</name>
    <dbReference type="NCBI Taxonomy" id="335848"/>
    <lineage>
        <taxon>Eukaryota</taxon>
        <taxon>Fungi</taxon>
        <taxon>Dikarya</taxon>
        <taxon>Ascomycota</taxon>
        <taxon>Pezizomycotina</taxon>
        <taxon>Sordariomycetes</taxon>
        <taxon>Xylariomycetidae</taxon>
        <taxon>Amphisphaeriales</taxon>
        <taxon>Apiosporaceae</taxon>
        <taxon>Apiospora</taxon>
    </lineage>
</organism>
<dbReference type="EMBL" id="JAQQWE010000004">
    <property type="protein sequence ID" value="KAK7956536.1"/>
    <property type="molecule type" value="Genomic_DNA"/>
</dbReference>
<comment type="caution">
    <text evidence="2">The sequence shown here is derived from an EMBL/GenBank/DDBJ whole genome shotgun (WGS) entry which is preliminary data.</text>
</comment>
<gene>
    <name evidence="2" type="ORF">PG986_005758</name>
</gene>
<sequence>MANNYTTIAGQCGSGSGQNTTESSSDALRRTQAQTAGRRGAIAGVLDGTPGSLNHVAGPGSSSSAGTHDKK</sequence>
<evidence type="ECO:0008006" key="4">
    <source>
        <dbReference type="Google" id="ProtNLM"/>
    </source>
</evidence>
<evidence type="ECO:0000313" key="2">
    <source>
        <dbReference type="EMBL" id="KAK7956536.1"/>
    </source>
</evidence>
<dbReference type="RefSeq" id="XP_066701842.1">
    <property type="nucleotide sequence ID" value="XM_066841980.1"/>
</dbReference>
<proteinExistence type="predicted"/>